<dbReference type="STRING" id="1045774.SAMN05421872_108283"/>
<evidence type="ECO:0000259" key="1">
    <source>
        <dbReference type="Pfam" id="PF00582"/>
    </source>
</evidence>
<accession>A0A1G6VCA3</accession>
<dbReference type="AlphaFoldDB" id="A0A1G6VCA3"/>
<evidence type="ECO:0000313" key="3">
    <source>
        <dbReference type="Proteomes" id="UP000199034"/>
    </source>
</evidence>
<dbReference type="EMBL" id="FMZM01000008">
    <property type="protein sequence ID" value="SDD51279.1"/>
    <property type="molecule type" value="Genomic_DNA"/>
</dbReference>
<dbReference type="Pfam" id="PF00582">
    <property type="entry name" value="Usp"/>
    <property type="match status" value="1"/>
</dbReference>
<keyword evidence="3" id="KW-1185">Reference proteome</keyword>
<organism evidence="2 3">
    <name type="scientific">Nocardioides lianchengensis</name>
    <dbReference type="NCBI Taxonomy" id="1045774"/>
    <lineage>
        <taxon>Bacteria</taxon>
        <taxon>Bacillati</taxon>
        <taxon>Actinomycetota</taxon>
        <taxon>Actinomycetes</taxon>
        <taxon>Propionibacteriales</taxon>
        <taxon>Nocardioidaceae</taxon>
        <taxon>Nocardioides</taxon>
    </lineage>
</organism>
<protein>
    <submittedName>
        <fullName evidence="2">Universal stress protein family protein</fullName>
    </submittedName>
</protein>
<proteinExistence type="predicted"/>
<dbReference type="Proteomes" id="UP000199034">
    <property type="component" value="Unassembled WGS sequence"/>
</dbReference>
<feature type="domain" description="UspA" evidence="1">
    <location>
        <begin position="8"/>
        <end position="142"/>
    </location>
</feature>
<name>A0A1G6VCA3_9ACTN</name>
<reference evidence="2 3" key="1">
    <citation type="submission" date="2016-10" db="EMBL/GenBank/DDBJ databases">
        <authorList>
            <person name="de Groot N.N."/>
        </authorList>
    </citation>
    <scope>NUCLEOTIDE SEQUENCE [LARGE SCALE GENOMIC DNA]</scope>
    <source>
        <strain evidence="2 3">CGMCC 4.6858</strain>
    </source>
</reference>
<evidence type="ECO:0000313" key="2">
    <source>
        <dbReference type="EMBL" id="SDD51279.1"/>
    </source>
</evidence>
<gene>
    <name evidence="2" type="ORF">SAMN05421872_108283</name>
</gene>
<sequence>MERGSGAVVVGVSGSESDLLTVPQAAFAAAREGARLLVVHVVGSLNRDADGDVDETLLERFAAAGEAVVERGVALARATAPGLAVDDALLSGDRVGVLRAVTTRALRLYVGTSETSSVRPMVPGLVTAGITSDVGCPVLLVRGSRTERGGRVLAYLHEADERAVVAFAEHEARALGVSLTIVYRGSIGEVWPVGEDIAVTRLLVPQQARAHRLLASPRNDLLVVAASDLRSARTAEGATSLRQRYSGTACLVAVVPEEQSAVPLSPLPPPGH</sequence>
<dbReference type="InterPro" id="IPR006016">
    <property type="entry name" value="UspA"/>
</dbReference>
<dbReference type="SUPFAM" id="SSF52402">
    <property type="entry name" value="Adenine nucleotide alpha hydrolases-like"/>
    <property type="match status" value="1"/>
</dbReference>
<dbReference type="Gene3D" id="3.40.50.12370">
    <property type="match status" value="1"/>
</dbReference>